<accession>A0AA42DNM6</accession>
<dbReference type="Proteomes" id="UP001169242">
    <property type="component" value="Unassembled WGS sequence"/>
</dbReference>
<evidence type="ECO:0000313" key="1">
    <source>
        <dbReference type="EMBL" id="MDA3732374.1"/>
    </source>
</evidence>
<dbReference type="RefSeq" id="WP_271012552.1">
    <property type="nucleotide sequence ID" value="NZ_JAQIFT010000047.1"/>
</dbReference>
<gene>
    <name evidence="1" type="ORF">PBV87_12835</name>
</gene>
<comment type="caution">
    <text evidence="1">The sequence shown here is derived from an EMBL/GenBank/DDBJ whole genome shotgun (WGS) entry which is preliminary data.</text>
</comment>
<evidence type="ECO:0000313" key="2">
    <source>
        <dbReference type="Proteomes" id="UP001169242"/>
    </source>
</evidence>
<keyword evidence="2" id="KW-1185">Reference proteome</keyword>
<dbReference type="AlphaFoldDB" id="A0AA42DNM6"/>
<sequence>MNFEERILNDIERCKPILQYRNVEEAQKLIEELCDCYEAYIPGISIRRRVLRKGDTNFTYYLSDLERVKKKLELFVSGGKQLVCKHSESLIVNNSNTNENTNNNTNSNSNSNTIDINILIQNTISEIEDDESLGEKEVEEIISRIREIEKVANTDEKRAGKWKKLKDSFNWLSTKGVDIACKIIPIILKVLEQ</sequence>
<proteinExistence type="predicted"/>
<protein>
    <submittedName>
        <fullName evidence="1">Uncharacterized protein</fullName>
    </submittedName>
</protein>
<organism evidence="1 2">
    <name type="scientific">Holtiella tumoricola</name>
    <dbReference type="NCBI Taxonomy" id="3018743"/>
    <lineage>
        <taxon>Bacteria</taxon>
        <taxon>Bacillati</taxon>
        <taxon>Bacillota</taxon>
        <taxon>Clostridia</taxon>
        <taxon>Lachnospirales</taxon>
        <taxon>Cellulosilyticaceae</taxon>
        <taxon>Holtiella</taxon>
    </lineage>
</organism>
<name>A0AA42DNM6_9FIRM</name>
<dbReference type="EMBL" id="JAQIFT010000047">
    <property type="protein sequence ID" value="MDA3732374.1"/>
    <property type="molecule type" value="Genomic_DNA"/>
</dbReference>
<reference evidence="1" key="1">
    <citation type="journal article" date="2023" name="Int. J. Syst. Evol. Microbiol.">
        <title>&lt;i&gt;Holtiella tumoricola&lt;/i&gt; gen. nov. sp. nov., isolated from a human clinical sample.</title>
        <authorList>
            <person name="Allen-Vercoe E."/>
            <person name="Daigneault M.C."/>
            <person name="Vancuren S.J."/>
            <person name="Cochrane K."/>
            <person name="O'Neal L.L."/>
            <person name="Sankaranarayanan K."/>
            <person name="Lawson P.A."/>
        </authorList>
    </citation>
    <scope>NUCLEOTIDE SEQUENCE</scope>
    <source>
        <strain evidence="1">CC70A</strain>
    </source>
</reference>